<comment type="similarity">
    <text evidence="9">Belongs to the DHHC palmitoyltransferase family. PFA5 subfamily.</text>
</comment>
<keyword evidence="8 11" id="KW-0012">Acyltransferase</keyword>
<comment type="caution">
    <text evidence="14">The sequence shown here is derived from an EMBL/GenBank/DDBJ whole genome shotgun (WGS) entry which is preliminary data.</text>
</comment>
<evidence type="ECO:0000256" key="11">
    <source>
        <dbReference type="RuleBase" id="RU079119"/>
    </source>
</evidence>
<keyword evidence="6" id="KW-0564">Palmitate</keyword>
<keyword evidence="15" id="KW-1185">Reference proteome</keyword>
<dbReference type="GO" id="GO:0005783">
    <property type="term" value="C:endoplasmic reticulum"/>
    <property type="evidence" value="ECO:0007669"/>
    <property type="project" value="TreeGrafter"/>
</dbReference>
<comment type="domain">
    <text evidence="11">The DHHC domain is required for palmitoyltransferase activity.</text>
</comment>
<comment type="catalytic activity">
    <reaction evidence="10 11">
        <text>L-cysteinyl-[protein] + hexadecanoyl-CoA = S-hexadecanoyl-L-cysteinyl-[protein] + CoA</text>
        <dbReference type="Rhea" id="RHEA:36683"/>
        <dbReference type="Rhea" id="RHEA-COMP:10131"/>
        <dbReference type="Rhea" id="RHEA-COMP:11032"/>
        <dbReference type="ChEBI" id="CHEBI:29950"/>
        <dbReference type="ChEBI" id="CHEBI:57287"/>
        <dbReference type="ChEBI" id="CHEBI:57379"/>
        <dbReference type="ChEBI" id="CHEBI:74151"/>
        <dbReference type="EC" id="2.3.1.225"/>
    </reaction>
</comment>
<evidence type="ECO:0000256" key="12">
    <source>
        <dbReference type="SAM" id="MobiDB-lite"/>
    </source>
</evidence>
<accession>A0AAJ0F8U5</accession>
<feature type="transmembrane region" description="Helical" evidence="11">
    <location>
        <begin position="202"/>
        <end position="224"/>
    </location>
</feature>
<gene>
    <name evidence="14" type="ORF">QBC47DRAFT_294391</name>
</gene>
<dbReference type="EC" id="2.3.1.225" evidence="11"/>
<evidence type="ECO:0000256" key="8">
    <source>
        <dbReference type="ARBA" id="ARBA00023315"/>
    </source>
</evidence>
<evidence type="ECO:0000313" key="14">
    <source>
        <dbReference type="EMBL" id="KAK1758367.1"/>
    </source>
</evidence>
<dbReference type="PANTHER" id="PTHR22883:SF23">
    <property type="entry name" value="PALMITOYLTRANSFERASE ZDHHC6"/>
    <property type="match status" value="1"/>
</dbReference>
<feature type="transmembrane region" description="Helical" evidence="11">
    <location>
        <begin position="12"/>
        <end position="32"/>
    </location>
</feature>
<dbReference type="PANTHER" id="PTHR22883">
    <property type="entry name" value="ZINC FINGER DHHC DOMAIN CONTAINING PROTEIN"/>
    <property type="match status" value="1"/>
</dbReference>
<comment type="subcellular location">
    <subcellularLocation>
        <location evidence="1">Membrane</location>
        <topology evidence="1">Multi-pass membrane protein</topology>
    </subcellularLocation>
</comment>
<evidence type="ECO:0000256" key="7">
    <source>
        <dbReference type="ARBA" id="ARBA00023288"/>
    </source>
</evidence>
<protein>
    <recommendedName>
        <fullName evidence="11">Palmitoyltransferase</fullName>
        <ecNumber evidence="11">2.3.1.225</ecNumber>
    </recommendedName>
</protein>
<feature type="region of interest" description="Disordered" evidence="12">
    <location>
        <begin position="300"/>
        <end position="324"/>
    </location>
</feature>
<name>A0AAJ0F8U5_9PEZI</name>
<evidence type="ECO:0000256" key="4">
    <source>
        <dbReference type="ARBA" id="ARBA00022989"/>
    </source>
</evidence>
<feature type="transmembrane region" description="Helical" evidence="11">
    <location>
        <begin position="236"/>
        <end position="261"/>
    </location>
</feature>
<evidence type="ECO:0000256" key="5">
    <source>
        <dbReference type="ARBA" id="ARBA00023136"/>
    </source>
</evidence>
<feature type="domain" description="Palmitoyltransferase DHHC" evidence="13">
    <location>
        <begin position="152"/>
        <end position="272"/>
    </location>
</feature>
<dbReference type="InterPro" id="IPR001594">
    <property type="entry name" value="Palmitoyltrfase_DHHC"/>
</dbReference>
<dbReference type="AlphaFoldDB" id="A0AAJ0F8U5"/>
<dbReference type="GO" id="GO:0016020">
    <property type="term" value="C:membrane"/>
    <property type="evidence" value="ECO:0007669"/>
    <property type="project" value="UniProtKB-SubCell"/>
</dbReference>
<feature type="compositionally biased region" description="Low complexity" evidence="12">
    <location>
        <begin position="305"/>
        <end position="318"/>
    </location>
</feature>
<keyword evidence="3 11" id="KW-0812">Transmembrane</keyword>
<evidence type="ECO:0000256" key="9">
    <source>
        <dbReference type="ARBA" id="ARBA00038298"/>
    </source>
</evidence>
<organism evidence="14 15">
    <name type="scientific">Echria macrotheca</name>
    <dbReference type="NCBI Taxonomy" id="438768"/>
    <lineage>
        <taxon>Eukaryota</taxon>
        <taxon>Fungi</taxon>
        <taxon>Dikarya</taxon>
        <taxon>Ascomycota</taxon>
        <taxon>Pezizomycotina</taxon>
        <taxon>Sordariomycetes</taxon>
        <taxon>Sordariomycetidae</taxon>
        <taxon>Sordariales</taxon>
        <taxon>Schizotheciaceae</taxon>
        <taxon>Echria</taxon>
    </lineage>
</organism>
<keyword evidence="5 11" id="KW-0472">Membrane</keyword>
<dbReference type="EMBL" id="MU839829">
    <property type="protein sequence ID" value="KAK1758367.1"/>
    <property type="molecule type" value="Genomic_DNA"/>
</dbReference>
<evidence type="ECO:0000256" key="10">
    <source>
        <dbReference type="ARBA" id="ARBA00048048"/>
    </source>
</evidence>
<evidence type="ECO:0000259" key="13">
    <source>
        <dbReference type="Pfam" id="PF01529"/>
    </source>
</evidence>
<proteinExistence type="inferred from homology"/>
<evidence type="ECO:0000256" key="6">
    <source>
        <dbReference type="ARBA" id="ARBA00023139"/>
    </source>
</evidence>
<evidence type="ECO:0000313" key="15">
    <source>
        <dbReference type="Proteomes" id="UP001239445"/>
    </source>
</evidence>
<dbReference type="GO" id="GO:0006612">
    <property type="term" value="P:protein targeting to membrane"/>
    <property type="evidence" value="ECO:0007669"/>
    <property type="project" value="TreeGrafter"/>
</dbReference>
<keyword evidence="7" id="KW-0449">Lipoprotein</keyword>
<dbReference type="GO" id="GO:0019706">
    <property type="term" value="F:protein-cysteine S-palmitoyltransferase activity"/>
    <property type="evidence" value="ECO:0007669"/>
    <property type="project" value="UniProtKB-EC"/>
</dbReference>
<dbReference type="Pfam" id="PF01529">
    <property type="entry name" value="DHHC"/>
    <property type="match status" value="1"/>
</dbReference>
<evidence type="ECO:0000256" key="1">
    <source>
        <dbReference type="ARBA" id="ARBA00004141"/>
    </source>
</evidence>
<keyword evidence="4 11" id="KW-1133">Transmembrane helix</keyword>
<dbReference type="InterPro" id="IPR039859">
    <property type="entry name" value="PFA4/ZDH16/20/ERF2-like"/>
</dbReference>
<evidence type="ECO:0000256" key="3">
    <source>
        <dbReference type="ARBA" id="ARBA00022692"/>
    </source>
</evidence>
<keyword evidence="2 11" id="KW-0808">Transferase</keyword>
<dbReference type="GO" id="GO:0005794">
    <property type="term" value="C:Golgi apparatus"/>
    <property type="evidence" value="ECO:0007669"/>
    <property type="project" value="TreeGrafter"/>
</dbReference>
<evidence type="ECO:0000256" key="2">
    <source>
        <dbReference type="ARBA" id="ARBA00022679"/>
    </source>
</evidence>
<dbReference type="Proteomes" id="UP001239445">
    <property type="component" value="Unassembled WGS sequence"/>
</dbReference>
<reference evidence="14" key="1">
    <citation type="submission" date="2023-06" db="EMBL/GenBank/DDBJ databases">
        <title>Genome-scale phylogeny and comparative genomics of the fungal order Sordariales.</title>
        <authorList>
            <consortium name="Lawrence Berkeley National Laboratory"/>
            <person name="Hensen N."/>
            <person name="Bonometti L."/>
            <person name="Westerberg I."/>
            <person name="Brannstrom I.O."/>
            <person name="Guillou S."/>
            <person name="Cros-Aarteil S."/>
            <person name="Calhoun S."/>
            <person name="Haridas S."/>
            <person name="Kuo A."/>
            <person name="Mondo S."/>
            <person name="Pangilinan J."/>
            <person name="Riley R."/>
            <person name="Labutti K."/>
            <person name="Andreopoulos B."/>
            <person name="Lipzen A."/>
            <person name="Chen C."/>
            <person name="Yanf M."/>
            <person name="Daum C."/>
            <person name="Ng V."/>
            <person name="Clum A."/>
            <person name="Steindorff A."/>
            <person name="Ohm R."/>
            <person name="Martin F."/>
            <person name="Silar P."/>
            <person name="Natvig D."/>
            <person name="Lalanne C."/>
            <person name="Gautier V."/>
            <person name="Ament-Velasquez S.L."/>
            <person name="Kruys A."/>
            <person name="Hutchinson M.I."/>
            <person name="Powell A.J."/>
            <person name="Barry K."/>
            <person name="Miller A.N."/>
            <person name="Grigoriev I.V."/>
            <person name="Debuchy R."/>
            <person name="Gladieux P."/>
            <person name="Thoren M.H."/>
            <person name="Johannesson H."/>
        </authorList>
    </citation>
    <scope>NUCLEOTIDE SEQUENCE</scope>
    <source>
        <strain evidence="14">PSN4</strain>
    </source>
</reference>
<sequence length="417" mass="47241">MVGARRPETRWVTRLIPFLLAGCVGFSTYVFVKRICIDFYLNTQGQSGTATGLLIVYFLFLFLMLITYFRVFLVIQFNPGVVPLGPLAVEQRAREKEERKKRGRCSTLCRGSHQDDLEGNRYEGYWPDPNVDSPGLERFYSKDIFVCHTDGRPRWCTSCCNWKQDRTSHCSEINRCVKKMDHYCPWVGGIVGETSYKFFVQFTFYTAAYCGVVIIVAAICLKSLNQNGLGVDGSVIGALALASFFGVFTFTMTATGVRYICVNLTNVDYLKSKTLVHQLAIRVPRGTPASLDYGVITYPLPKPNTPDSTPPSSDQTIPRETPSPRDLLATRTFAIVRTEKGENPWDLGHYRNWKSVMGNNIFDWFLPFSPSPCESFENNESFYEMGPLVQELRKRFNLPEIPMSEKGGVQMGRVNGR</sequence>
<dbReference type="PROSITE" id="PS50216">
    <property type="entry name" value="DHHC"/>
    <property type="match status" value="1"/>
</dbReference>
<feature type="transmembrane region" description="Helical" evidence="11">
    <location>
        <begin position="52"/>
        <end position="73"/>
    </location>
</feature>